<organism evidence="3">
    <name type="scientific">Salmonella diarizonae</name>
    <dbReference type="NCBI Taxonomy" id="59204"/>
    <lineage>
        <taxon>Bacteria</taxon>
        <taxon>Pseudomonadati</taxon>
        <taxon>Pseudomonadota</taxon>
        <taxon>Gammaproteobacteria</taxon>
        <taxon>Enterobacterales</taxon>
        <taxon>Enterobacteriaceae</taxon>
        <taxon>Salmonella</taxon>
    </lineage>
</organism>
<dbReference type="InterPro" id="IPR009057">
    <property type="entry name" value="Homeodomain-like_sf"/>
</dbReference>
<dbReference type="Pfam" id="PF13333">
    <property type="entry name" value="rve_2"/>
    <property type="match status" value="1"/>
</dbReference>
<dbReference type="InterPro" id="IPR048020">
    <property type="entry name" value="Transpos_IS3"/>
</dbReference>
<dbReference type="PROSITE" id="PS50994">
    <property type="entry name" value="INTEGRASE"/>
    <property type="match status" value="1"/>
</dbReference>
<comment type="similarity">
    <text evidence="1">Belongs to the transposase 8 family.</text>
</comment>
<dbReference type="PANTHER" id="PTHR46889:SF4">
    <property type="entry name" value="TRANSPOSASE INSO FOR INSERTION SEQUENCE ELEMENT IS911B-RELATED"/>
    <property type="match status" value="1"/>
</dbReference>
<name>A0A702DHF1_SALDZ</name>
<dbReference type="GO" id="GO:0003677">
    <property type="term" value="F:DNA binding"/>
    <property type="evidence" value="ECO:0007669"/>
    <property type="project" value="InterPro"/>
</dbReference>
<dbReference type="Gene3D" id="1.10.10.10">
    <property type="entry name" value="Winged helix-like DNA-binding domain superfamily/Winged helix DNA-binding domain"/>
    <property type="match status" value="1"/>
</dbReference>
<sequence length="386" mass="44280">MTRKTQRYSKEFRAEAVKTVLEQGLSISQGASRFSIPEGTLGQWITAARKGMVAPPESRSVVELESEVLRLRKALNEAQLERDIFKKSNSVFCPGVAEKYALIEQWRHNFPVEAMCRVFGVSRSGYYDWAQHKPSNRKQSDERLKLEIKVAHTRTRQTYGTLRLLPELASKGIVIGRDKLARLRKEMGLRCKQKRKFIATTNSGHSLPVAPNLLEQTFASTAPNQAWVADITYIATREGWLYLAGIKDVFTCEIVGYAMGERMTQELTGQALFMAIRNKRPPSGVVHHSDRGSQYCAHDYRAIQRQFGMKTSMSRKGNCYDNAPMESFWGTLKNESLHHHRFNTREEAASVVREYIELFYNRQRRHSRLGNLSPADFEKNYYRMAA</sequence>
<dbReference type="InterPro" id="IPR050900">
    <property type="entry name" value="Transposase_IS3/IS150/IS904"/>
</dbReference>
<dbReference type="InterPro" id="IPR036388">
    <property type="entry name" value="WH-like_DNA-bd_sf"/>
</dbReference>
<reference evidence="3" key="2">
    <citation type="submission" date="2018-07" db="EMBL/GenBank/DDBJ databases">
        <authorList>
            <consortium name="NCBI Pathogen Detection Project"/>
        </authorList>
    </citation>
    <scope>NUCLEOTIDE SEQUENCE</scope>
    <source>
        <strain evidence="3">11-3796</strain>
    </source>
</reference>
<feature type="domain" description="Integrase catalytic" evidence="2">
    <location>
        <begin position="219"/>
        <end position="382"/>
    </location>
</feature>
<dbReference type="Pfam" id="PF01527">
    <property type="entry name" value="HTH_Tnp_1"/>
    <property type="match status" value="1"/>
</dbReference>
<dbReference type="Pfam" id="PF00665">
    <property type="entry name" value="rve"/>
    <property type="match status" value="1"/>
</dbReference>
<proteinExistence type="inferred from homology"/>
<evidence type="ECO:0000256" key="1">
    <source>
        <dbReference type="ARBA" id="ARBA00009964"/>
    </source>
</evidence>
<evidence type="ECO:0000259" key="2">
    <source>
        <dbReference type="PROSITE" id="PS50994"/>
    </source>
</evidence>
<comment type="caution">
    <text evidence="3">The sequence shown here is derived from an EMBL/GenBank/DDBJ whole genome shotgun (WGS) entry which is preliminary data.</text>
</comment>
<dbReference type="SUPFAM" id="SSF53098">
    <property type="entry name" value="Ribonuclease H-like"/>
    <property type="match status" value="1"/>
</dbReference>
<accession>A0A702DHF1</accession>
<dbReference type="GO" id="GO:0004803">
    <property type="term" value="F:transposase activity"/>
    <property type="evidence" value="ECO:0007669"/>
    <property type="project" value="InterPro"/>
</dbReference>
<reference evidence="3" key="1">
    <citation type="journal article" date="2018" name="Genome Biol.">
        <title>SKESA: strategic k-mer extension for scrupulous assemblies.</title>
        <authorList>
            <person name="Souvorov A."/>
            <person name="Agarwala R."/>
            <person name="Lipman D.J."/>
        </authorList>
    </citation>
    <scope>NUCLEOTIDE SEQUENCE</scope>
    <source>
        <strain evidence="3">11-3796</strain>
    </source>
</reference>
<dbReference type="GO" id="GO:0015074">
    <property type="term" value="P:DNA integration"/>
    <property type="evidence" value="ECO:0007669"/>
    <property type="project" value="InterPro"/>
</dbReference>
<dbReference type="NCBIfam" id="NF033516">
    <property type="entry name" value="transpos_IS3"/>
    <property type="match status" value="1"/>
</dbReference>
<dbReference type="EMBL" id="DAAMIJ010000099">
    <property type="protein sequence ID" value="HAC6771656.1"/>
    <property type="molecule type" value="Genomic_DNA"/>
</dbReference>
<dbReference type="InterPro" id="IPR012337">
    <property type="entry name" value="RNaseH-like_sf"/>
</dbReference>
<gene>
    <name evidence="3" type="ORF">G0D72_21860</name>
</gene>
<evidence type="ECO:0000313" key="3">
    <source>
        <dbReference type="EMBL" id="HAC6771656.1"/>
    </source>
</evidence>
<dbReference type="GO" id="GO:0006313">
    <property type="term" value="P:DNA transposition"/>
    <property type="evidence" value="ECO:0007669"/>
    <property type="project" value="InterPro"/>
</dbReference>
<dbReference type="InterPro" id="IPR025948">
    <property type="entry name" value="HTH-like_dom"/>
</dbReference>
<dbReference type="AlphaFoldDB" id="A0A702DHF1"/>
<dbReference type="Pfam" id="PF13276">
    <property type="entry name" value="HTH_21"/>
    <property type="match status" value="1"/>
</dbReference>
<dbReference type="Gene3D" id="3.30.420.10">
    <property type="entry name" value="Ribonuclease H-like superfamily/Ribonuclease H"/>
    <property type="match status" value="1"/>
</dbReference>
<dbReference type="InterPro" id="IPR002514">
    <property type="entry name" value="Transposase_8"/>
</dbReference>
<dbReference type="PANTHER" id="PTHR46889">
    <property type="entry name" value="TRANSPOSASE INSF FOR INSERTION SEQUENCE IS3B-RELATED"/>
    <property type="match status" value="1"/>
</dbReference>
<protein>
    <submittedName>
        <fullName evidence="3">IS3 family transposase</fullName>
    </submittedName>
</protein>
<dbReference type="SUPFAM" id="SSF46689">
    <property type="entry name" value="Homeodomain-like"/>
    <property type="match status" value="1"/>
</dbReference>
<dbReference type="InterPro" id="IPR001584">
    <property type="entry name" value="Integrase_cat-core"/>
</dbReference>
<dbReference type="InterPro" id="IPR036397">
    <property type="entry name" value="RNaseH_sf"/>
</dbReference>